<accession>A0A139HPV1</accession>
<reference evidence="2 3" key="1">
    <citation type="submission" date="2015-07" db="EMBL/GenBank/DDBJ databases">
        <title>Comparative genomics of the Sigatoka disease complex on banana suggests a link between parallel evolutionary changes in Pseudocercospora fijiensis and Pseudocercospora eumusae and increased virulence on the banana host.</title>
        <authorList>
            <person name="Chang T.-C."/>
            <person name="Salvucci A."/>
            <person name="Crous P.W."/>
            <person name="Stergiopoulos I."/>
        </authorList>
    </citation>
    <scope>NUCLEOTIDE SEQUENCE [LARGE SCALE GENOMIC DNA]</scope>
    <source>
        <strain evidence="2 3">CBS 114824</strain>
    </source>
</reference>
<dbReference type="OrthoDB" id="3001700at2759"/>
<feature type="compositionally biased region" description="Basic and acidic residues" evidence="1">
    <location>
        <begin position="44"/>
        <end position="60"/>
    </location>
</feature>
<feature type="region of interest" description="Disordered" evidence="1">
    <location>
        <begin position="201"/>
        <end position="225"/>
    </location>
</feature>
<evidence type="ECO:0000313" key="2">
    <source>
        <dbReference type="EMBL" id="KXT04419.1"/>
    </source>
</evidence>
<feature type="region of interest" description="Disordered" evidence="1">
    <location>
        <begin position="146"/>
        <end position="169"/>
    </location>
</feature>
<gene>
    <name evidence="2" type="ORF">AC578_3605</name>
</gene>
<organism evidence="2 3">
    <name type="scientific">Pseudocercospora eumusae</name>
    <dbReference type="NCBI Taxonomy" id="321146"/>
    <lineage>
        <taxon>Eukaryota</taxon>
        <taxon>Fungi</taxon>
        <taxon>Dikarya</taxon>
        <taxon>Ascomycota</taxon>
        <taxon>Pezizomycotina</taxon>
        <taxon>Dothideomycetes</taxon>
        <taxon>Dothideomycetidae</taxon>
        <taxon>Mycosphaerellales</taxon>
        <taxon>Mycosphaerellaceae</taxon>
        <taxon>Pseudocercospora</taxon>
    </lineage>
</organism>
<keyword evidence="3" id="KW-1185">Reference proteome</keyword>
<evidence type="ECO:0000256" key="1">
    <source>
        <dbReference type="SAM" id="MobiDB-lite"/>
    </source>
</evidence>
<name>A0A139HPV1_9PEZI</name>
<feature type="compositionally biased region" description="Low complexity" evidence="1">
    <location>
        <begin position="7"/>
        <end position="33"/>
    </location>
</feature>
<dbReference type="EMBL" id="LFZN01000021">
    <property type="protein sequence ID" value="KXT04419.1"/>
    <property type="molecule type" value="Genomic_DNA"/>
</dbReference>
<sequence length="225" mass="23655">MDTLKNAGQQAASTVQSGAQQAGSAVQSGTQQATGTQNWDAMSEEQKKQTFDALPEEKKQGKTYTEWIKEGYQHQKENWMPWIEDLYLKWFTKDNKASYATKDSLGKTKVTGVEQVDNLQDGVNNLVAGQVGQGGVLQPAGDMVSKEAVNRAERQGKDDSGTYGGAASSVTDPVVNNAKAAGQSASSGAQGVGSYVTSGAKSAGGYISGMFGGKKEGEGEAAQKQ</sequence>
<protein>
    <submittedName>
        <fullName evidence="2">Uncharacterized protein</fullName>
    </submittedName>
</protein>
<evidence type="ECO:0000313" key="3">
    <source>
        <dbReference type="Proteomes" id="UP000070133"/>
    </source>
</evidence>
<proteinExistence type="predicted"/>
<dbReference type="AlphaFoldDB" id="A0A139HPV1"/>
<comment type="caution">
    <text evidence="2">The sequence shown here is derived from an EMBL/GenBank/DDBJ whole genome shotgun (WGS) entry which is preliminary data.</text>
</comment>
<feature type="compositionally biased region" description="Basic and acidic residues" evidence="1">
    <location>
        <begin position="146"/>
        <end position="160"/>
    </location>
</feature>
<dbReference type="Proteomes" id="UP000070133">
    <property type="component" value="Unassembled WGS sequence"/>
</dbReference>
<feature type="region of interest" description="Disordered" evidence="1">
    <location>
        <begin position="1"/>
        <end position="62"/>
    </location>
</feature>
<feature type="compositionally biased region" description="Basic and acidic residues" evidence="1">
    <location>
        <begin position="213"/>
        <end position="225"/>
    </location>
</feature>